<evidence type="ECO:0000256" key="1">
    <source>
        <dbReference type="SAM" id="SignalP"/>
    </source>
</evidence>
<keyword evidence="1" id="KW-0732">Signal</keyword>
<proteinExistence type="predicted"/>
<accession>A0A4Y2RWA6</accession>
<gene>
    <name evidence="2" type="ORF">AVEN_52327_1</name>
</gene>
<evidence type="ECO:0000313" key="2">
    <source>
        <dbReference type="EMBL" id="GBN79676.1"/>
    </source>
</evidence>
<comment type="caution">
    <text evidence="2">The sequence shown here is derived from an EMBL/GenBank/DDBJ whole genome shotgun (WGS) entry which is preliminary data.</text>
</comment>
<keyword evidence="3" id="KW-1185">Reference proteome</keyword>
<feature type="chain" id="PRO_5021381032" evidence="1">
    <location>
        <begin position="26"/>
        <end position="142"/>
    </location>
</feature>
<name>A0A4Y2RWA6_ARAVE</name>
<sequence length="142" mass="16633">MQQVMFLLLLKLLLSLNLHEYLTDATVNHLKNNLTVITVIKAYLLYSCNIERLTVLHIVEDNIRRERSLFQGRWLYTQIDKKPVSVFSKNDFVNTLLIARLCKGKNKTSDGHVVKLWIYPDIIDLKTFTRRLIKNRSTDSEA</sequence>
<protein>
    <submittedName>
        <fullName evidence="2">Uncharacterized protein</fullName>
    </submittedName>
</protein>
<dbReference type="EMBL" id="BGPR01018622">
    <property type="protein sequence ID" value="GBN79676.1"/>
    <property type="molecule type" value="Genomic_DNA"/>
</dbReference>
<organism evidence="2 3">
    <name type="scientific">Araneus ventricosus</name>
    <name type="common">Orbweaver spider</name>
    <name type="synonym">Epeira ventricosa</name>
    <dbReference type="NCBI Taxonomy" id="182803"/>
    <lineage>
        <taxon>Eukaryota</taxon>
        <taxon>Metazoa</taxon>
        <taxon>Ecdysozoa</taxon>
        <taxon>Arthropoda</taxon>
        <taxon>Chelicerata</taxon>
        <taxon>Arachnida</taxon>
        <taxon>Araneae</taxon>
        <taxon>Araneomorphae</taxon>
        <taxon>Entelegynae</taxon>
        <taxon>Araneoidea</taxon>
        <taxon>Araneidae</taxon>
        <taxon>Araneus</taxon>
    </lineage>
</organism>
<dbReference type="Proteomes" id="UP000499080">
    <property type="component" value="Unassembled WGS sequence"/>
</dbReference>
<evidence type="ECO:0000313" key="3">
    <source>
        <dbReference type="Proteomes" id="UP000499080"/>
    </source>
</evidence>
<dbReference type="AlphaFoldDB" id="A0A4Y2RWA6"/>
<feature type="signal peptide" evidence="1">
    <location>
        <begin position="1"/>
        <end position="25"/>
    </location>
</feature>
<reference evidence="2 3" key="1">
    <citation type="journal article" date="2019" name="Sci. Rep.">
        <title>Orb-weaving spider Araneus ventricosus genome elucidates the spidroin gene catalogue.</title>
        <authorList>
            <person name="Kono N."/>
            <person name="Nakamura H."/>
            <person name="Ohtoshi R."/>
            <person name="Moran D.A.P."/>
            <person name="Shinohara A."/>
            <person name="Yoshida Y."/>
            <person name="Fujiwara M."/>
            <person name="Mori M."/>
            <person name="Tomita M."/>
            <person name="Arakawa K."/>
        </authorList>
    </citation>
    <scope>NUCLEOTIDE SEQUENCE [LARGE SCALE GENOMIC DNA]</scope>
</reference>